<accession>A0AAW0BBF1</accession>
<name>A0AAW0BBF1_9AGAR</name>
<dbReference type="AlphaFoldDB" id="A0AAW0BBF1"/>
<evidence type="ECO:0000313" key="3">
    <source>
        <dbReference type="EMBL" id="KAK7023372.1"/>
    </source>
</evidence>
<dbReference type="Proteomes" id="UP001383192">
    <property type="component" value="Unassembled WGS sequence"/>
</dbReference>
<evidence type="ECO:0000313" key="4">
    <source>
        <dbReference type="Proteomes" id="UP001383192"/>
    </source>
</evidence>
<gene>
    <name evidence="3" type="ORF">VNI00_016787</name>
</gene>
<evidence type="ECO:0000256" key="1">
    <source>
        <dbReference type="SAM" id="MobiDB-lite"/>
    </source>
</evidence>
<feature type="region of interest" description="Disordered" evidence="1">
    <location>
        <begin position="50"/>
        <end position="86"/>
    </location>
</feature>
<dbReference type="EMBL" id="JAYKXP010000141">
    <property type="protein sequence ID" value="KAK7023372.1"/>
    <property type="molecule type" value="Genomic_DNA"/>
</dbReference>
<comment type="caution">
    <text evidence="3">The sequence shown here is derived from an EMBL/GenBank/DDBJ whole genome shotgun (WGS) entry which is preliminary data.</text>
</comment>
<feature type="chain" id="PRO_5044024341" evidence="2">
    <location>
        <begin position="19"/>
        <end position="114"/>
    </location>
</feature>
<organism evidence="3 4">
    <name type="scientific">Paramarasmius palmivorus</name>
    <dbReference type="NCBI Taxonomy" id="297713"/>
    <lineage>
        <taxon>Eukaryota</taxon>
        <taxon>Fungi</taxon>
        <taxon>Dikarya</taxon>
        <taxon>Basidiomycota</taxon>
        <taxon>Agaricomycotina</taxon>
        <taxon>Agaricomycetes</taxon>
        <taxon>Agaricomycetidae</taxon>
        <taxon>Agaricales</taxon>
        <taxon>Marasmiineae</taxon>
        <taxon>Marasmiaceae</taxon>
        <taxon>Paramarasmius</taxon>
    </lineage>
</organism>
<proteinExistence type="predicted"/>
<evidence type="ECO:0000256" key="2">
    <source>
        <dbReference type="SAM" id="SignalP"/>
    </source>
</evidence>
<keyword evidence="4" id="KW-1185">Reference proteome</keyword>
<feature type="compositionally biased region" description="Polar residues" evidence="1">
    <location>
        <begin position="60"/>
        <end position="78"/>
    </location>
</feature>
<feature type="signal peptide" evidence="2">
    <location>
        <begin position="1"/>
        <end position="18"/>
    </location>
</feature>
<reference evidence="3 4" key="1">
    <citation type="submission" date="2024-01" db="EMBL/GenBank/DDBJ databases">
        <title>A draft genome for a cacao thread blight-causing isolate of Paramarasmius palmivorus.</title>
        <authorList>
            <person name="Baruah I.K."/>
            <person name="Bukari Y."/>
            <person name="Amoako-Attah I."/>
            <person name="Meinhardt L.W."/>
            <person name="Bailey B.A."/>
            <person name="Cohen S.P."/>
        </authorList>
    </citation>
    <scope>NUCLEOTIDE SEQUENCE [LARGE SCALE GENOMIC DNA]</scope>
    <source>
        <strain evidence="3 4">GH-12</strain>
    </source>
</reference>
<keyword evidence="2" id="KW-0732">Signal</keyword>
<protein>
    <submittedName>
        <fullName evidence="3">Uncharacterized protein</fullName>
    </submittedName>
</protein>
<sequence length="114" mass="11771">MKFVAFFAIVALAVASNAAETVAGPAAAPLEERELDAVSFYLFLESSHLTPKPRGLASHPNASATRSQVYSAATSPSTKPAPMGTSFSAAQAERPVTMVFVTAASSVARSAAKR</sequence>